<comment type="caution">
    <text evidence="8">The sequence shown here is derived from an EMBL/GenBank/DDBJ whole genome shotgun (WGS) entry which is preliminary data.</text>
</comment>
<keyword evidence="2" id="KW-1003">Cell membrane</keyword>
<proteinExistence type="predicted"/>
<feature type="transmembrane region" description="Helical" evidence="6">
    <location>
        <begin position="58"/>
        <end position="80"/>
    </location>
</feature>
<feature type="transmembrane region" description="Helical" evidence="6">
    <location>
        <begin position="114"/>
        <end position="131"/>
    </location>
</feature>
<dbReference type="EMBL" id="JAVDYG010000001">
    <property type="protein sequence ID" value="MDR7362311.1"/>
    <property type="molecule type" value="Genomic_DNA"/>
</dbReference>
<dbReference type="PROSITE" id="PS50850">
    <property type="entry name" value="MFS"/>
    <property type="match status" value="1"/>
</dbReference>
<evidence type="ECO:0000256" key="5">
    <source>
        <dbReference type="ARBA" id="ARBA00023136"/>
    </source>
</evidence>
<comment type="subcellular location">
    <subcellularLocation>
        <location evidence="1">Cell membrane</location>
        <topology evidence="1">Multi-pass membrane protein</topology>
    </subcellularLocation>
</comment>
<feature type="transmembrane region" description="Helical" evidence="6">
    <location>
        <begin position="87"/>
        <end position="108"/>
    </location>
</feature>
<feature type="transmembrane region" description="Helical" evidence="6">
    <location>
        <begin position="337"/>
        <end position="360"/>
    </location>
</feature>
<keyword evidence="4 6" id="KW-1133">Transmembrane helix</keyword>
<evidence type="ECO:0000256" key="6">
    <source>
        <dbReference type="SAM" id="Phobius"/>
    </source>
</evidence>
<feature type="transmembrane region" description="Helical" evidence="6">
    <location>
        <begin position="312"/>
        <end position="331"/>
    </location>
</feature>
<evidence type="ECO:0000313" key="9">
    <source>
        <dbReference type="Proteomes" id="UP001183648"/>
    </source>
</evidence>
<dbReference type="PANTHER" id="PTHR23513:SF17">
    <property type="entry name" value="MEMBRANE PROTEIN"/>
    <property type="match status" value="1"/>
</dbReference>
<keyword evidence="9" id="KW-1185">Reference proteome</keyword>
<dbReference type="PANTHER" id="PTHR23513">
    <property type="entry name" value="INTEGRAL MEMBRANE EFFLUX PROTEIN-RELATED"/>
    <property type="match status" value="1"/>
</dbReference>
<evidence type="ECO:0000256" key="4">
    <source>
        <dbReference type="ARBA" id="ARBA00022989"/>
    </source>
</evidence>
<accession>A0ABU2BUK1</accession>
<feature type="transmembrane region" description="Helical" evidence="6">
    <location>
        <begin position="406"/>
        <end position="423"/>
    </location>
</feature>
<evidence type="ECO:0000313" key="8">
    <source>
        <dbReference type="EMBL" id="MDR7362311.1"/>
    </source>
</evidence>
<dbReference type="Proteomes" id="UP001183648">
    <property type="component" value="Unassembled WGS sequence"/>
</dbReference>
<dbReference type="Gene3D" id="1.20.1250.20">
    <property type="entry name" value="MFS general substrate transporter like domains"/>
    <property type="match status" value="1"/>
</dbReference>
<dbReference type="InterPro" id="IPR011701">
    <property type="entry name" value="MFS"/>
</dbReference>
<gene>
    <name evidence="8" type="ORF">J2S63_001864</name>
</gene>
<feature type="transmembrane region" description="Helical" evidence="6">
    <location>
        <begin position="182"/>
        <end position="206"/>
    </location>
</feature>
<name>A0ABU2BUK1_9ACTN</name>
<dbReference type="InterPro" id="IPR036259">
    <property type="entry name" value="MFS_trans_sf"/>
</dbReference>
<dbReference type="SUPFAM" id="SSF103473">
    <property type="entry name" value="MFS general substrate transporter"/>
    <property type="match status" value="1"/>
</dbReference>
<organism evidence="8 9">
    <name type="scientific">Nocardioides marmoribigeumensis</name>
    <dbReference type="NCBI Taxonomy" id="433649"/>
    <lineage>
        <taxon>Bacteria</taxon>
        <taxon>Bacillati</taxon>
        <taxon>Actinomycetota</taxon>
        <taxon>Actinomycetes</taxon>
        <taxon>Propionibacteriales</taxon>
        <taxon>Nocardioidaceae</taxon>
        <taxon>Nocardioides</taxon>
    </lineage>
</organism>
<evidence type="ECO:0000259" key="7">
    <source>
        <dbReference type="PROSITE" id="PS50850"/>
    </source>
</evidence>
<keyword evidence="3 6" id="KW-0812">Transmembrane</keyword>
<reference evidence="8 9" key="1">
    <citation type="submission" date="2023-07" db="EMBL/GenBank/DDBJ databases">
        <title>Sequencing the genomes of 1000 actinobacteria strains.</title>
        <authorList>
            <person name="Klenk H.-P."/>
        </authorList>
    </citation>
    <scope>NUCLEOTIDE SEQUENCE [LARGE SCALE GENOMIC DNA]</scope>
    <source>
        <strain evidence="8 9">DSM 19426</strain>
    </source>
</reference>
<feature type="domain" description="Major facilitator superfamily (MFS) profile" evidence="7">
    <location>
        <begin position="243"/>
        <end position="429"/>
    </location>
</feature>
<feature type="transmembrane region" description="Helical" evidence="6">
    <location>
        <begin position="279"/>
        <end position="305"/>
    </location>
</feature>
<dbReference type="Pfam" id="PF07690">
    <property type="entry name" value="MFS_1"/>
    <property type="match status" value="1"/>
</dbReference>
<dbReference type="RefSeq" id="WP_310301600.1">
    <property type="nucleotide sequence ID" value="NZ_BAAAPS010000008.1"/>
</dbReference>
<dbReference type="InterPro" id="IPR020846">
    <property type="entry name" value="MFS_dom"/>
</dbReference>
<keyword evidence="5 6" id="KW-0472">Membrane</keyword>
<evidence type="ECO:0000256" key="1">
    <source>
        <dbReference type="ARBA" id="ARBA00004651"/>
    </source>
</evidence>
<evidence type="ECO:0000256" key="2">
    <source>
        <dbReference type="ARBA" id="ARBA00022475"/>
    </source>
</evidence>
<feature type="transmembrane region" description="Helical" evidence="6">
    <location>
        <begin position="372"/>
        <end position="394"/>
    </location>
</feature>
<feature type="transmembrane region" description="Helical" evidence="6">
    <location>
        <begin position="152"/>
        <end position="176"/>
    </location>
</feature>
<sequence length="429" mass="43470">MRRPSAGEPVTTSVWWRAPAFVRLLLVRLLGQVGDGVTQAALASYALFSDRQADPVELAAAAAVVLLPYSVLGPFVGVLLDRWSRRQVLLVGNLVRSAVVLVVAVLVGSDAPEVGVYAAVLVALGVNRFLLSGLSAALPHTVPVEDLTPANALTPTLGTAAFVAGLGLGGLLRAALDDRGEAVANGLVVAAGVAAYLLAAGAALLTARRALGPDHRVVPPSPRHVAAGLVAALRHLRQRPVAAGALVTASVVRWGFGLLAVSAVLTLRNSTFRGDADQALAAVARFTGATAVGFLAAAVLAPWLARRLGRAAVVRLAVVLAAGVLLAAGLAPSTELGWAVLGLAGGVAAQGVKVCADALVQEHVDDDFRGRVFSLYDLAFNVAVVTAAVSVAAAADDRGVPTTGPLLAAALLVALVAGLRVGGPRRPRG</sequence>
<protein>
    <submittedName>
        <fullName evidence="8">MFS family permease</fullName>
    </submittedName>
</protein>
<evidence type="ECO:0000256" key="3">
    <source>
        <dbReference type="ARBA" id="ARBA00022692"/>
    </source>
</evidence>
<feature type="transmembrane region" description="Helical" evidence="6">
    <location>
        <begin position="241"/>
        <end position="267"/>
    </location>
</feature>